<dbReference type="AlphaFoldDB" id="G2RBQ3"/>
<dbReference type="eggNOG" id="ENOG502S6E5">
    <property type="taxonomic scope" value="Eukaryota"/>
</dbReference>
<feature type="transmembrane region" description="Helical" evidence="1">
    <location>
        <begin position="427"/>
        <end position="451"/>
    </location>
</feature>
<sequence>MASRPRTSVALVVVVVVAAACCRADNVGDNELWALIRANRNNATALQTMDAPPWVSTAEFRGTMDILQTCILTLFACVYTALHLDVPARTNFLSLLARKTKWVFTTLFAPEMFDFDLRYAFFAVMGGVRIVPAEVEKFLGAKEKQQYARRPLRLTPDGVIELARRDFWIYISRERIDSKSKANTLQKALVLLQVSYSAITCVARRVYGLPLSLLEIHTMVHVISAVLLYALWFEVRSDHPEPKNTLAAELVYHKDWDNTIGAMIQRSTYVLECYDVAVRKVSQQAIPDNTNPADQFSSSSSVPGPGGIHLGHWHFSLRRSDSEPMQLSSQTVARWKAMATELDKFCRERRDWDTKLTSGEMIPLREVMWEFPNALEKTKDLGSLTDTLLEAASPGPLMPLGIALPGIYGGVHLSAWHFEFPTFAEHLLWKIMCFIIIGAVPTLLATLVGLLATSSNDDGEWQWVCYASVAVIVVICSGCARIYIVLESFISLRRVPIGVYYTPAWLQMIPHA</sequence>
<keyword evidence="1" id="KW-1133">Transmembrane helix</keyword>
<protein>
    <submittedName>
        <fullName evidence="3">Uncharacterized protein</fullName>
    </submittedName>
</protein>
<dbReference type="PROSITE" id="PS51257">
    <property type="entry name" value="PROKAR_LIPOPROTEIN"/>
    <property type="match status" value="1"/>
</dbReference>
<dbReference type="RefSeq" id="XP_003655560.1">
    <property type="nucleotide sequence ID" value="XM_003655512.1"/>
</dbReference>
<keyword evidence="4" id="KW-1185">Reference proteome</keyword>
<feature type="chain" id="PRO_5003437106" evidence="2">
    <location>
        <begin position="25"/>
        <end position="512"/>
    </location>
</feature>
<dbReference type="GeneID" id="11524102"/>
<evidence type="ECO:0000256" key="1">
    <source>
        <dbReference type="SAM" id="Phobius"/>
    </source>
</evidence>
<proteinExistence type="predicted"/>
<dbReference type="OrthoDB" id="4588819at2759"/>
<gene>
    <name evidence="3" type="ORF">THITE_2052648</name>
</gene>
<feature type="signal peptide" evidence="2">
    <location>
        <begin position="1"/>
        <end position="24"/>
    </location>
</feature>
<dbReference type="Proteomes" id="UP000008181">
    <property type="component" value="Chromosome 4"/>
</dbReference>
<evidence type="ECO:0000313" key="4">
    <source>
        <dbReference type="Proteomes" id="UP000008181"/>
    </source>
</evidence>
<dbReference type="KEGG" id="ttt:THITE_2052648"/>
<accession>G2RBQ3</accession>
<dbReference type="PANTHER" id="PTHR35043">
    <property type="entry name" value="TRANSCRIPTION FACTOR DOMAIN-CONTAINING PROTEIN"/>
    <property type="match status" value="1"/>
</dbReference>
<reference evidence="3 4" key="1">
    <citation type="journal article" date="2011" name="Nat. Biotechnol.">
        <title>Comparative genomic analysis of the thermophilic biomass-degrading fungi Myceliophthora thermophila and Thielavia terrestris.</title>
        <authorList>
            <person name="Berka R.M."/>
            <person name="Grigoriev I.V."/>
            <person name="Otillar R."/>
            <person name="Salamov A."/>
            <person name="Grimwood J."/>
            <person name="Reid I."/>
            <person name="Ishmael N."/>
            <person name="John T."/>
            <person name="Darmond C."/>
            <person name="Moisan M.-C."/>
            <person name="Henrissat B."/>
            <person name="Coutinho P.M."/>
            <person name="Lombard V."/>
            <person name="Natvig D.O."/>
            <person name="Lindquist E."/>
            <person name="Schmutz J."/>
            <person name="Lucas S."/>
            <person name="Harris P."/>
            <person name="Powlowski J."/>
            <person name="Bellemare A."/>
            <person name="Taylor D."/>
            <person name="Butler G."/>
            <person name="de Vries R.P."/>
            <person name="Allijn I.E."/>
            <person name="van den Brink J."/>
            <person name="Ushinsky S."/>
            <person name="Storms R."/>
            <person name="Powell A.J."/>
            <person name="Paulsen I.T."/>
            <person name="Elbourne L.D.H."/>
            <person name="Baker S.E."/>
            <person name="Magnuson J."/>
            <person name="LaBoissiere S."/>
            <person name="Clutterbuck A.J."/>
            <person name="Martinez D."/>
            <person name="Wogulis M."/>
            <person name="de Leon A.L."/>
            <person name="Rey M.W."/>
            <person name="Tsang A."/>
        </authorList>
    </citation>
    <scope>NUCLEOTIDE SEQUENCE [LARGE SCALE GENOMIC DNA]</scope>
    <source>
        <strain evidence="4">ATCC 38088 / NRRL 8126</strain>
    </source>
</reference>
<dbReference type="EMBL" id="CP003012">
    <property type="protein sequence ID" value="AEO69224.1"/>
    <property type="molecule type" value="Genomic_DNA"/>
</dbReference>
<keyword evidence="1" id="KW-0472">Membrane</keyword>
<organism evidence="3 4">
    <name type="scientific">Thermothielavioides terrestris (strain ATCC 38088 / NRRL 8126)</name>
    <name type="common">Thielavia terrestris</name>
    <dbReference type="NCBI Taxonomy" id="578455"/>
    <lineage>
        <taxon>Eukaryota</taxon>
        <taxon>Fungi</taxon>
        <taxon>Dikarya</taxon>
        <taxon>Ascomycota</taxon>
        <taxon>Pezizomycotina</taxon>
        <taxon>Sordariomycetes</taxon>
        <taxon>Sordariomycetidae</taxon>
        <taxon>Sordariales</taxon>
        <taxon>Chaetomiaceae</taxon>
        <taxon>Thermothielavioides</taxon>
        <taxon>Thermothielavioides terrestris</taxon>
    </lineage>
</organism>
<feature type="transmembrane region" description="Helical" evidence="1">
    <location>
        <begin position="463"/>
        <end position="484"/>
    </location>
</feature>
<keyword evidence="2" id="KW-0732">Signal</keyword>
<name>G2RBQ3_THETT</name>
<evidence type="ECO:0000313" key="3">
    <source>
        <dbReference type="EMBL" id="AEO69224.1"/>
    </source>
</evidence>
<evidence type="ECO:0000256" key="2">
    <source>
        <dbReference type="SAM" id="SignalP"/>
    </source>
</evidence>
<dbReference type="PANTHER" id="PTHR35043:SF7">
    <property type="entry name" value="TRANSCRIPTION FACTOR DOMAIN-CONTAINING PROTEIN"/>
    <property type="match status" value="1"/>
</dbReference>
<dbReference type="HOGENOM" id="CLU_022883_5_0_1"/>
<keyword evidence="1" id="KW-0812">Transmembrane</keyword>